<accession>A0A8I6RL41</accession>
<dbReference type="EnsemblMetazoa" id="XM_014390450.2">
    <property type="protein sequence ID" value="XP_014245936.1"/>
    <property type="gene ID" value="LOC106664582"/>
</dbReference>
<proteinExistence type="predicted"/>
<protein>
    <submittedName>
        <fullName evidence="1">Uncharacterized protein</fullName>
    </submittedName>
</protein>
<keyword evidence="2" id="KW-1185">Reference proteome</keyword>
<evidence type="ECO:0000313" key="1">
    <source>
        <dbReference type="EnsemblMetazoa" id="XP_014245936.1"/>
    </source>
</evidence>
<dbReference type="KEGG" id="clec:106664582"/>
<dbReference type="AlphaFoldDB" id="A0A8I6RL41"/>
<reference evidence="1" key="1">
    <citation type="submission" date="2022-01" db="UniProtKB">
        <authorList>
            <consortium name="EnsemblMetazoa"/>
        </authorList>
    </citation>
    <scope>IDENTIFICATION</scope>
</reference>
<evidence type="ECO:0000313" key="2">
    <source>
        <dbReference type="Proteomes" id="UP000494040"/>
    </source>
</evidence>
<name>A0A8I6RL41_CIMLE</name>
<dbReference type="Proteomes" id="UP000494040">
    <property type="component" value="Unassembled WGS sequence"/>
</dbReference>
<sequence>MANFINSTFFKVGLTVMTGVVFSTRWLGKKKYIHEDTDMTEFPGTEKTSVSVEEAEDALVNMDKAEEFAEVQTSTDGITEEELRERVVREVFNFTVAPISHRPSLQDTTIPGMTNGQTNLTSTTDDDEYRRREINYLGYFTSW</sequence>
<dbReference type="RefSeq" id="XP_014245936.1">
    <property type="nucleotide sequence ID" value="XM_014390450.2"/>
</dbReference>
<organism evidence="1 2">
    <name type="scientific">Cimex lectularius</name>
    <name type="common">Bed bug</name>
    <name type="synonym">Acanthia lectularia</name>
    <dbReference type="NCBI Taxonomy" id="79782"/>
    <lineage>
        <taxon>Eukaryota</taxon>
        <taxon>Metazoa</taxon>
        <taxon>Ecdysozoa</taxon>
        <taxon>Arthropoda</taxon>
        <taxon>Hexapoda</taxon>
        <taxon>Insecta</taxon>
        <taxon>Pterygota</taxon>
        <taxon>Neoptera</taxon>
        <taxon>Paraneoptera</taxon>
        <taxon>Hemiptera</taxon>
        <taxon>Heteroptera</taxon>
        <taxon>Panheteroptera</taxon>
        <taxon>Cimicomorpha</taxon>
        <taxon>Cimicidae</taxon>
        <taxon>Cimex</taxon>
    </lineage>
</organism>
<dbReference type="GeneID" id="106664582"/>